<dbReference type="Gene3D" id="1.10.3720.10">
    <property type="entry name" value="MetI-like"/>
    <property type="match status" value="1"/>
</dbReference>
<dbReference type="GO" id="GO:0005886">
    <property type="term" value="C:plasma membrane"/>
    <property type="evidence" value="ECO:0007669"/>
    <property type="project" value="UniProtKB-SubCell"/>
</dbReference>
<evidence type="ECO:0000256" key="4">
    <source>
        <dbReference type="ARBA" id="ARBA00022692"/>
    </source>
</evidence>
<dbReference type="InterPro" id="IPR051393">
    <property type="entry name" value="ABC_transporter_permease"/>
</dbReference>
<dbReference type="Proteomes" id="UP000501868">
    <property type="component" value="Chromosome"/>
</dbReference>
<accession>A0A6H1PAE6</accession>
<keyword evidence="6 7" id="KW-0472">Membrane</keyword>
<proteinExistence type="inferred from homology"/>
<dbReference type="InterPro" id="IPR000515">
    <property type="entry name" value="MetI-like"/>
</dbReference>
<gene>
    <name evidence="9" type="ORF">HFZ78_29625</name>
</gene>
<dbReference type="PANTHER" id="PTHR30193">
    <property type="entry name" value="ABC TRANSPORTER PERMEASE PROTEIN"/>
    <property type="match status" value="1"/>
</dbReference>
<feature type="transmembrane region" description="Helical" evidence="7">
    <location>
        <begin position="155"/>
        <end position="179"/>
    </location>
</feature>
<dbReference type="GO" id="GO:0055085">
    <property type="term" value="P:transmembrane transport"/>
    <property type="evidence" value="ECO:0007669"/>
    <property type="project" value="InterPro"/>
</dbReference>
<keyword evidence="3" id="KW-1003">Cell membrane</keyword>
<dbReference type="PANTHER" id="PTHR30193:SF37">
    <property type="entry name" value="INNER MEMBRANE ABC TRANSPORTER PERMEASE PROTEIN YCJO"/>
    <property type="match status" value="1"/>
</dbReference>
<feature type="transmembrane region" description="Helical" evidence="7">
    <location>
        <begin position="210"/>
        <end position="230"/>
    </location>
</feature>
<feature type="transmembrane region" description="Helical" evidence="7">
    <location>
        <begin position="261"/>
        <end position="283"/>
    </location>
</feature>
<evidence type="ECO:0000256" key="7">
    <source>
        <dbReference type="RuleBase" id="RU363032"/>
    </source>
</evidence>
<comment type="similarity">
    <text evidence="7">Belongs to the binding-protein-dependent transport system permease family.</text>
</comment>
<reference evidence="9 10" key="1">
    <citation type="submission" date="2020-04" db="EMBL/GenBank/DDBJ databases">
        <title>Genome-Wide Identification of 5-Methylcytosine Sites in Bacterial Genomes By High-Throughput Sequencing of MspJI Restriction Fragments.</title>
        <authorList>
            <person name="Wu V."/>
        </authorList>
    </citation>
    <scope>NUCLEOTIDE SEQUENCE [LARGE SCALE GENOMIC DNA]</scope>
    <source>
        <strain evidence="9 10">S2</strain>
    </source>
</reference>
<name>A0A6H1PAE6_PRIMG</name>
<evidence type="ECO:0000259" key="8">
    <source>
        <dbReference type="PROSITE" id="PS50928"/>
    </source>
</evidence>
<feature type="transmembrane region" description="Helical" evidence="7">
    <location>
        <begin position="106"/>
        <end position="127"/>
    </location>
</feature>
<evidence type="ECO:0000313" key="9">
    <source>
        <dbReference type="EMBL" id="QIZ10357.1"/>
    </source>
</evidence>
<dbReference type="EMBL" id="CP051128">
    <property type="protein sequence ID" value="QIZ10357.1"/>
    <property type="molecule type" value="Genomic_DNA"/>
</dbReference>
<feature type="transmembrane region" description="Helical" evidence="7">
    <location>
        <begin position="72"/>
        <end position="94"/>
    </location>
</feature>
<evidence type="ECO:0000256" key="3">
    <source>
        <dbReference type="ARBA" id="ARBA00022475"/>
    </source>
</evidence>
<sequence>MRNSINKSQYGFYFVVPFFISFLVFGLTPIIYSLYLSFTKWDGFSDPVFVGLANYSRLLHDTFFFKSIGNTLIIWILSIVPQLVLSLLLAMILNEKFIRGKHFFRAVYYFPHIVTPITLGVLFSLMFDWQTGSVNKLLMGIGLIDDPVNWLNSPWLSRIIVAGVIMWQYFGFNLLVFIAGLQSISPELYEAAEVDGASRWKIATKITLPLLKPVLLFTFITSIIGGLQLFDAPLMLGNGPDNSTLTMVMYLYQTAFKNFDYSYGAAIAYAIFVIILIFSLISIKFSKMNKVEQ</sequence>
<evidence type="ECO:0000256" key="6">
    <source>
        <dbReference type="ARBA" id="ARBA00023136"/>
    </source>
</evidence>
<organism evidence="9 10">
    <name type="scientific">Priestia megaterium</name>
    <name type="common">Bacillus megaterium</name>
    <dbReference type="NCBI Taxonomy" id="1404"/>
    <lineage>
        <taxon>Bacteria</taxon>
        <taxon>Bacillati</taxon>
        <taxon>Bacillota</taxon>
        <taxon>Bacilli</taxon>
        <taxon>Bacillales</taxon>
        <taxon>Bacillaceae</taxon>
        <taxon>Priestia</taxon>
    </lineage>
</organism>
<dbReference type="InterPro" id="IPR035906">
    <property type="entry name" value="MetI-like_sf"/>
</dbReference>
<dbReference type="CDD" id="cd06261">
    <property type="entry name" value="TM_PBP2"/>
    <property type="match status" value="1"/>
</dbReference>
<keyword evidence="5 7" id="KW-1133">Transmembrane helix</keyword>
<keyword evidence="2 7" id="KW-0813">Transport</keyword>
<feature type="domain" description="ABC transmembrane type-1" evidence="8">
    <location>
        <begin position="68"/>
        <end position="282"/>
    </location>
</feature>
<evidence type="ECO:0000256" key="1">
    <source>
        <dbReference type="ARBA" id="ARBA00004651"/>
    </source>
</evidence>
<dbReference type="Pfam" id="PF00528">
    <property type="entry name" value="BPD_transp_1"/>
    <property type="match status" value="1"/>
</dbReference>
<dbReference type="PROSITE" id="PS50928">
    <property type="entry name" value="ABC_TM1"/>
    <property type="match status" value="1"/>
</dbReference>
<evidence type="ECO:0000256" key="2">
    <source>
        <dbReference type="ARBA" id="ARBA00022448"/>
    </source>
</evidence>
<comment type="subcellular location">
    <subcellularLocation>
        <location evidence="1 7">Cell membrane</location>
        <topology evidence="1 7">Multi-pass membrane protein</topology>
    </subcellularLocation>
</comment>
<feature type="transmembrane region" description="Helical" evidence="7">
    <location>
        <begin position="12"/>
        <end position="35"/>
    </location>
</feature>
<dbReference type="SUPFAM" id="SSF161098">
    <property type="entry name" value="MetI-like"/>
    <property type="match status" value="1"/>
</dbReference>
<dbReference type="AlphaFoldDB" id="A0A6H1PAE6"/>
<keyword evidence="4 7" id="KW-0812">Transmembrane</keyword>
<evidence type="ECO:0000313" key="10">
    <source>
        <dbReference type="Proteomes" id="UP000501868"/>
    </source>
</evidence>
<reference evidence="9 10" key="2">
    <citation type="submission" date="2020-04" db="EMBL/GenBank/DDBJ databases">
        <authorList>
            <person name="Fomenkov A."/>
            <person name="Anton B.P."/>
            <person name="Roberts R.J."/>
        </authorList>
    </citation>
    <scope>NUCLEOTIDE SEQUENCE [LARGE SCALE GENOMIC DNA]</scope>
    <source>
        <strain evidence="9 10">S2</strain>
    </source>
</reference>
<evidence type="ECO:0000256" key="5">
    <source>
        <dbReference type="ARBA" id="ARBA00022989"/>
    </source>
</evidence>
<protein>
    <submittedName>
        <fullName evidence="9">Sugar ABC transporter permease</fullName>
    </submittedName>
</protein>